<evidence type="ECO:0000256" key="1">
    <source>
        <dbReference type="SAM" id="MobiDB-lite"/>
    </source>
</evidence>
<keyword evidence="2" id="KW-0812">Transmembrane</keyword>
<dbReference type="RefSeq" id="WP_006973150.1">
    <property type="nucleotide sequence ID" value="NZ_ABCS01000042.1"/>
</dbReference>
<keyword evidence="2" id="KW-0472">Membrane</keyword>
<dbReference type="STRING" id="391625.PPSIR1_13850"/>
<reference evidence="3 4" key="1">
    <citation type="submission" date="2007-06" db="EMBL/GenBank/DDBJ databases">
        <authorList>
            <person name="Shimkets L."/>
            <person name="Ferriera S."/>
            <person name="Johnson J."/>
            <person name="Kravitz S."/>
            <person name="Beeson K."/>
            <person name="Sutton G."/>
            <person name="Rogers Y.-H."/>
            <person name="Friedman R."/>
            <person name="Frazier M."/>
            <person name="Venter J.C."/>
        </authorList>
    </citation>
    <scope>NUCLEOTIDE SEQUENCE [LARGE SCALE GENOMIC DNA]</scope>
    <source>
        <strain evidence="3 4">SIR-1</strain>
    </source>
</reference>
<gene>
    <name evidence="3" type="ORF">PPSIR1_13850</name>
</gene>
<protein>
    <submittedName>
        <fullName evidence="3">Uncharacterized protein</fullName>
    </submittedName>
</protein>
<keyword evidence="2" id="KW-1133">Transmembrane helix</keyword>
<evidence type="ECO:0000313" key="4">
    <source>
        <dbReference type="Proteomes" id="UP000005801"/>
    </source>
</evidence>
<name>A6G8V5_9BACT</name>
<dbReference type="EMBL" id="ABCS01000042">
    <property type="protein sequence ID" value="EDM77641.1"/>
    <property type="molecule type" value="Genomic_DNA"/>
</dbReference>
<feature type="region of interest" description="Disordered" evidence="1">
    <location>
        <begin position="82"/>
        <end position="105"/>
    </location>
</feature>
<evidence type="ECO:0000313" key="3">
    <source>
        <dbReference type="EMBL" id="EDM77641.1"/>
    </source>
</evidence>
<dbReference type="AlphaFoldDB" id="A6G8V5"/>
<comment type="caution">
    <text evidence="3">The sequence shown here is derived from an EMBL/GenBank/DDBJ whole genome shotgun (WGS) entry which is preliminary data.</text>
</comment>
<organism evidence="3 4">
    <name type="scientific">Plesiocystis pacifica SIR-1</name>
    <dbReference type="NCBI Taxonomy" id="391625"/>
    <lineage>
        <taxon>Bacteria</taxon>
        <taxon>Pseudomonadati</taxon>
        <taxon>Myxococcota</taxon>
        <taxon>Polyangia</taxon>
        <taxon>Nannocystales</taxon>
        <taxon>Nannocystaceae</taxon>
        <taxon>Plesiocystis</taxon>
    </lineage>
</organism>
<dbReference type="Proteomes" id="UP000005801">
    <property type="component" value="Unassembled WGS sequence"/>
</dbReference>
<accession>A6G8V5</accession>
<feature type="transmembrane region" description="Helical" evidence="2">
    <location>
        <begin position="15"/>
        <end position="33"/>
    </location>
</feature>
<proteinExistence type="predicted"/>
<evidence type="ECO:0000256" key="2">
    <source>
        <dbReference type="SAM" id="Phobius"/>
    </source>
</evidence>
<sequence length="257" mass="26230">MTPASLVAAAPPSTWAVLSLAYVGVGAVVAAHLGRRGHGFGTACAALPCWPLLLGLVGKQPPAARVGSGALEELERDLVRARHHGQPQPQPQSSSTHARPSAPAARALGPNAARIDACLATLAEALAEARAEPESAPALVGLGGQPLAGLARALHRADLRLARADRLIAQTEAHGSTLGAPASPGLSQALGELRHARSHSQAELEAILDSLMQLRVQIGLHVLAGDVAPVRERLGELEARVAALAELSSMGSARGVS</sequence>
<keyword evidence="4" id="KW-1185">Reference proteome</keyword>